<sequence length="105" mass="11333">MTRFVLVLMLLATTVVAPPSYASEQLAKAKACLACHQVGRKVVGPAYQDISSKYAGRDDAQAVLVQKILKGSSGEWGVIPMPANRTVKPEEAEQLAQWILGLKKP</sequence>
<keyword evidence="7" id="KW-0732">Signal</keyword>
<dbReference type="Proteomes" id="UP000184327">
    <property type="component" value="Unassembled WGS sequence"/>
</dbReference>
<evidence type="ECO:0000256" key="2">
    <source>
        <dbReference type="ARBA" id="ARBA00022617"/>
    </source>
</evidence>
<proteinExistence type="predicted"/>
<dbReference type="GO" id="GO:0009055">
    <property type="term" value="F:electron transfer activity"/>
    <property type="evidence" value="ECO:0007669"/>
    <property type="project" value="InterPro"/>
</dbReference>
<dbReference type="GO" id="GO:0020037">
    <property type="term" value="F:heme binding"/>
    <property type="evidence" value="ECO:0007669"/>
    <property type="project" value="InterPro"/>
</dbReference>
<gene>
    <name evidence="9" type="ORF">SAMN02745117_00115</name>
</gene>
<dbReference type="AlphaFoldDB" id="A0A1M4SH41"/>
<dbReference type="InterPro" id="IPR002324">
    <property type="entry name" value="Cyt_c_ID"/>
</dbReference>
<evidence type="ECO:0000256" key="7">
    <source>
        <dbReference type="SAM" id="SignalP"/>
    </source>
</evidence>
<feature type="binding site" description="covalent" evidence="6">
    <location>
        <position position="32"/>
    </location>
    <ligand>
        <name>heme c</name>
        <dbReference type="ChEBI" id="CHEBI:61717"/>
    </ligand>
</feature>
<dbReference type="Gene3D" id="1.10.760.10">
    <property type="entry name" value="Cytochrome c-like domain"/>
    <property type="match status" value="1"/>
</dbReference>
<organism evidence="9 10">
    <name type="scientific">Lampropedia hyalina DSM 16112</name>
    <dbReference type="NCBI Taxonomy" id="1122156"/>
    <lineage>
        <taxon>Bacteria</taxon>
        <taxon>Pseudomonadati</taxon>
        <taxon>Pseudomonadota</taxon>
        <taxon>Betaproteobacteria</taxon>
        <taxon>Burkholderiales</taxon>
        <taxon>Comamonadaceae</taxon>
        <taxon>Lampropedia</taxon>
    </lineage>
</organism>
<feature type="domain" description="Cytochrome c" evidence="8">
    <location>
        <begin position="18"/>
        <end position="103"/>
    </location>
</feature>
<keyword evidence="10" id="KW-1185">Reference proteome</keyword>
<evidence type="ECO:0000313" key="9">
    <source>
        <dbReference type="EMBL" id="SHE31543.1"/>
    </source>
</evidence>
<comment type="PTM">
    <text evidence="6">Binds 1 heme c group covalently per subunit.</text>
</comment>
<name>A0A1M4SH41_9BURK</name>
<evidence type="ECO:0000256" key="1">
    <source>
        <dbReference type="ARBA" id="ARBA00022448"/>
    </source>
</evidence>
<feature type="signal peptide" evidence="7">
    <location>
        <begin position="1"/>
        <end position="22"/>
    </location>
</feature>
<feature type="binding site" description="covalent" evidence="6">
    <location>
        <position position="36"/>
    </location>
    <ligand>
        <name>heme c</name>
        <dbReference type="ChEBI" id="CHEBI:61717"/>
    </ligand>
</feature>
<keyword evidence="1" id="KW-0813">Transport</keyword>
<dbReference type="SUPFAM" id="SSF46626">
    <property type="entry name" value="Cytochrome c"/>
    <property type="match status" value="1"/>
</dbReference>
<keyword evidence="4" id="KW-0249">Electron transport</keyword>
<keyword evidence="2 6" id="KW-0349">Heme</keyword>
<evidence type="ECO:0000256" key="3">
    <source>
        <dbReference type="ARBA" id="ARBA00022723"/>
    </source>
</evidence>
<evidence type="ECO:0000256" key="4">
    <source>
        <dbReference type="ARBA" id="ARBA00022982"/>
    </source>
</evidence>
<protein>
    <submittedName>
        <fullName evidence="9">Cytochrome c</fullName>
    </submittedName>
</protein>
<accession>A0A1M4SH41</accession>
<evidence type="ECO:0000259" key="8">
    <source>
        <dbReference type="PROSITE" id="PS51007"/>
    </source>
</evidence>
<dbReference type="RefSeq" id="WP_073353346.1">
    <property type="nucleotide sequence ID" value="NZ_FQUZ01000001.1"/>
</dbReference>
<dbReference type="GO" id="GO:0005506">
    <property type="term" value="F:iron ion binding"/>
    <property type="evidence" value="ECO:0007669"/>
    <property type="project" value="InterPro"/>
</dbReference>
<feature type="binding site" description="covalent" evidence="6">
    <location>
        <position position="81"/>
    </location>
    <ligand>
        <name>heme c</name>
        <dbReference type="ChEBI" id="CHEBI:61717"/>
    </ligand>
</feature>
<dbReference type="InterPro" id="IPR036909">
    <property type="entry name" value="Cyt_c-like_dom_sf"/>
</dbReference>
<dbReference type="PRINTS" id="PR00606">
    <property type="entry name" value="CYTCHROMECID"/>
</dbReference>
<evidence type="ECO:0000256" key="6">
    <source>
        <dbReference type="PIRSR" id="PIRSR602324-1"/>
    </source>
</evidence>
<dbReference type="PROSITE" id="PS51007">
    <property type="entry name" value="CYTC"/>
    <property type="match status" value="1"/>
</dbReference>
<dbReference type="EMBL" id="FQUZ01000001">
    <property type="protein sequence ID" value="SHE31543.1"/>
    <property type="molecule type" value="Genomic_DNA"/>
</dbReference>
<dbReference type="InterPro" id="IPR009056">
    <property type="entry name" value="Cyt_c-like_dom"/>
</dbReference>
<feature type="chain" id="PRO_5012228783" evidence="7">
    <location>
        <begin position="23"/>
        <end position="105"/>
    </location>
</feature>
<keyword evidence="3 6" id="KW-0479">Metal-binding</keyword>
<dbReference type="OrthoDB" id="9814063at2"/>
<evidence type="ECO:0000256" key="5">
    <source>
        <dbReference type="ARBA" id="ARBA00023004"/>
    </source>
</evidence>
<keyword evidence="5 6" id="KW-0408">Iron</keyword>
<dbReference type="Pfam" id="PF00034">
    <property type="entry name" value="Cytochrom_C"/>
    <property type="match status" value="1"/>
</dbReference>
<dbReference type="STRING" id="1122156.SAMN02745117_00115"/>
<reference evidence="9 10" key="1">
    <citation type="submission" date="2016-11" db="EMBL/GenBank/DDBJ databases">
        <authorList>
            <person name="Jaros S."/>
            <person name="Januszkiewicz K."/>
            <person name="Wedrychowicz H."/>
        </authorList>
    </citation>
    <scope>NUCLEOTIDE SEQUENCE [LARGE SCALE GENOMIC DNA]</scope>
    <source>
        <strain evidence="9 10">DSM 16112</strain>
    </source>
</reference>
<evidence type="ECO:0000313" key="10">
    <source>
        <dbReference type="Proteomes" id="UP000184327"/>
    </source>
</evidence>